<gene>
    <name evidence="2" type="ORF">AEK19_MT1717</name>
</gene>
<reference evidence="2" key="1">
    <citation type="submission" date="2017-03" db="EMBL/GenBank/DDBJ databases">
        <title>The mitochondrial genome of the carnivorous plant Utricularia reniformis (Lentibulariaceae): structure, comparative analysis and evolutionary landmarks.</title>
        <authorList>
            <person name="Silva S.R."/>
            <person name="Alvarenga D.O."/>
            <person name="Michael T.P."/>
            <person name="Miranda V.F.O."/>
            <person name="Varani A.M."/>
        </authorList>
    </citation>
    <scope>NUCLEOTIDE SEQUENCE</scope>
</reference>
<dbReference type="AlphaFoldDB" id="A0A1Y0AZ23"/>
<protein>
    <recommendedName>
        <fullName evidence="1">Retrotransposon Copia-like N-terminal domain-containing protein</fullName>
    </recommendedName>
</protein>
<keyword evidence="2" id="KW-0496">Mitochondrion</keyword>
<evidence type="ECO:0000259" key="1">
    <source>
        <dbReference type="Pfam" id="PF14244"/>
    </source>
</evidence>
<accession>A0A1Y0AZ23</accession>
<organism evidence="2">
    <name type="scientific">Utricularia reniformis</name>
    <dbReference type="NCBI Taxonomy" id="192314"/>
    <lineage>
        <taxon>Eukaryota</taxon>
        <taxon>Viridiplantae</taxon>
        <taxon>Streptophyta</taxon>
        <taxon>Embryophyta</taxon>
        <taxon>Tracheophyta</taxon>
        <taxon>Spermatophyta</taxon>
        <taxon>Magnoliopsida</taxon>
        <taxon>eudicotyledons</taxon>
        <taxon>Gunneridae</taxon>
        <taxon>Pentapetalae</taxon>
        <taxon>asterids</taxon>
        <taxon>lamiids</taxon>
        <taxon>Lamiales</taxon>
        <taxon>Lentibulariaceae</taxon>
        <taxon>Utricularia</taxon>
    </lineage>
</organism>
<name>A0A1Y0AZ23_9LAMI</name>
<dbReference type="InterPro" id="IPR029472">
    <property type="entry name" value="Copia-like_N"/>
</dbReference>
<feature type="domain" description="Retrotransposon Copia-like N-terminal" evidence="1">
    <location>
        <begin position="25"/>
        <end position="62"/>
    </location>
</feature>
<sequence length="65" mass="7780">MFSFWRCLPLCLHPSPQHLVSRPFLFSKKLTQTNYLLWKTQRMSLIEAQDLLSFVDGTRKEPQRN</sequence>
<dbReference type="Pfam" id="PF14244">
    <property type="entry name" value="Retrotran_gag_3"/>
    <property type="match status" value="1"/>
</dbReference>
<evidence type="ECO:0000313" key="2">
    <source>
        <dbReference type="EMBL" id="ART30400.1"/>
    </source>
</evidence>
<dbReference type="EMBL" id="KY774314">
    <property type="protein sequence ID" value="ART30400.1"/>
    <property type="molecule type" value="Genomic_DNA"/>
</dbReference>
<geneLocation type="mitochondrion" evidence="2"/>
<proteinExistence type="predicted"/>